<gene>
    <name evidence="2" type="ORF">SAMN02744040_02056</name>
</gene>
<dbReference type="STRING" id="1123350.SAMN02744040_02056"/>
<keyword evidence="1" id="KW-1133">Transmembrane helix</keyword>
<keyword evidence="1" id="KW-0472">Membrane</keyword>
<keyword evidence="1" id="KW-0812">Transmembrane</keyword>
<organism evidence="2 3">
    <name type="scientific">Tepidibacter thalassicus DSM 15285</name>
    <dbReference type="NCBI Taxonomy" id="1123350"/>
    <lineage>
        <taxon>Bacteria</taxon>
        <taxon>Bacillati</taxon>
        <taxon>Bacillota</taxon>
        <taxon>Clostridia</taxon>
        <taxon>Peptostreptococcales</taxon>
        <taxon>Peptostreptococcaceae</taxon>
        <taxon>Tepidibacter</taxon>
    </lineage>
</organism>
<dbReference type="OrthoDB" id="1757381at2"/>
<protein>
    <submittedName>
        <fullName evidence="2">Uncharacterized protein</fullName>
    </submittedName>
</protein>
<proteinExistence type="predicted"/>
<reference evidence="3" key="1">
    <citation type="submission" date="2016-11" db="EMBL/GenBank/DDBJ databases">
        <authorList>
            <person name="Varghese N."/>
            <person name="Submissions S."/>
        </authorList>
    </citation>
    <scope>NUCLEOTIDE SEQUENCE [LARGE SCALE GENOMIC DNA]</scope>
    <source>
        <strain evidence="3">DSM 15285</strain>
    </source>
</reference>
<dbReference type="AlphaFoldDB" id="A0A1M5T725"/>
<dbReference type="EMBL" id="FQXH01000028">
    <property type="protein sequence ID" value="SHH46516.1"/>
    <property type="molecule type" value="Genomic_DNA"/>
</dbReference>
<dbReference type="RefSeq" id="WP_072726112.1">
    <property type="nucleotide sequence ID" value="NZ_FQXH01000028.1"/>
</dbReference>
<dbReference type="Proteomes" id="UP000242520">
    <property type="component" value="Unassembled WGS sequence"/>
</dbReference>
<evidence type="ECO:0000313" key="3">
    <source>
        <dbReference type="Proteomes" id="UP000242520"/>
    </source>
</evidence>
<sequence>MFLLFQGINLVILFLILVIPIVGTYYLIKHLKNKESNKDEILGRILLLEKRVKEIEDYIKDSE</sequence>
<name>A0A1M5T725_9FIRM</name>
<keyword evidence="3" id="KW-1185">Reference proteome</keyword>
<accession>A0A1M5T725</accession>
<evidence type="ECO:0000313" key="2">
    <source>
        <dbReference type="EMBL" id="SHH46516.1"/>
    </source>
</evidence>
<feature type="transmembrane region" description="Helical" evidence="1">
    <location>
        <begin position="6"/>
        <end position="28"/>
    </location>
</feature>
<evidence type="ECO:0000256" key="1">
    <source>
        <dbReference type="SAM" id="Phobius"/>
    </source>
</evidence>